<accession>A0ACC1AS02</accession>
<dbReference type="Proteomes" id="UP001164250">
    <property type="component" value="Chromosome 8"/>
</dbReference>
<reference evidence="2" key="1">
    <citation type="journal article" date="2023" name="G3 (Bethesda)">
        <title>Genome assembly and association tests identify interacting loci associated with vigor, precocity, and sex in interspecific pistachio rootstocks.</title>
        <authorList>
            <person name="Palmer W."/>
            <person name="Jacygrad E."/>
            <person name="Sagayaradj S."/>
            <person name="Cavanaugh K."/>
            <person name="Han R."/>
            <person name="Bertier L."/>
            <person name="Beede B."/>
            <person name="Kafkas S."/>
            <person name="Golino D."/>
            <person name="Preece J."/>
            <person name="Michelmore R."/>
        </authorList>
    </citation>
    <scope>NUCLEOTIDE SEQUENCE [LARGE SCALE GENOMIC DNA]</scope>
</reference>
<name>A0ACC1AS02_9ROSI</name>
<gene>
    <name evidence="1" type="ORF">Patl1_13455</name>
</gene>
<evidence type="ECO:0000313" key="2">
    <source>
        <dbReference type="Proteomes" id="UP001164250"/>
    </source>
</evidence>
<evidence type="ECO:0000313" key="1">
    <source>
        <dbReference type="EMBL" id="KAJ0089465.1"/>
    </source>
</evidence>
<organism evidence="1 2">
    <name type="scientific">Pistacia atlantica</name>
    <dbReference type="NCBI Taxonomy" id="434234"/>
    <lineage>
        <taxon>Eukaryota</taxon>
        <taxon>Viridiplantae</taxon>
        <taxon>Streptophyta</taxon>
        <taxon>Embryophyta</taxon>
        <taxon>Tracheophyta</taxon>
        <taxon>Spermatophyta</taxon>
        <taxon>Magnoliopsida</taxon>
        <taxon>eudicotyledons</taxon>
        <taxon>Gunneridae</taxon>
        <taxon>Pentapetalae</taxon>
        <taxon>rosids</taxon>
        <taxon>malvids</taxon>
        <taxon>Sapindales</taxon>
        <taxon>Anacardiaceae</taxon>
        <taxon>Pistacia</taxon>
    </lineage>
</organism>
<keyword evidence="2" id="KW-1185">Reference proteome</keyword>
<proteinExistence type="predicted"/>
<sequence>MEEVANEAEIPISYKAMFTGMEEMRKDYDYDLIGGPWLVFDHYLALRQWQPDFDPIVAKIDKISAWVGLLGLSIEYYDVEFLQCVVLKDKVCMEKDIREASYGLIVLEPSHNISQFSKKASTASRRVGDKTLHIDSNPVNKSNGYLKAKMDLKVLWNDAGLKVSVIKIHEQLIMLRIAPQGKLEWICCFVYASPRSEERDEPWSRLVDFALVRDPCMVVGDFNDISHPSEKKGDGCLARKTARPFRFEVAWTNHADFKTFL</sequence>
<protein>
    <submittedName>
        <fullName evidence="1">Uncharacterized protein</fullName>
    </submittedName>
</protein>
<dbReference type="EMBL" id="CM047904">
    <property type="protein sequence ID" value="KAJ0089465.1"/>
    <property type="molecule type" value="Genomic_DNA"/>
</dbReference>
<comment type="caution">
    <text evidence="1">The sequence shown here is derived from an EMBL/GenBank/DDBJ whole genome shotgun (WGS) entry which is preliminary data.</text>
</comment>